<accession>A0ABT7NT63</accession>
<dbReference type="EMBL" id="JACAGK010000096">
    <property type="protein sequence ID" value="MDM1050439.1"/>
    <property type="molecule type" value="Genomic_DNA"/>
</dbReference>
<comment type="caution">
    <text evidence="4">The sequence shown here is derived from an EMBL/GenBank/DDBJ whole genome shotgun (WGS) entry which is preliminary data.</text>
</comment>
<dbReference type="PANTHER" id="PTHR10314">
    <property type="entry name" value="CYSTATHIONINE BETA-SYNTHASE"/>
    <property type="match status" value="1"/>
</dbReference>
<keyword evidence="2" id="KW-0663">Pyridoxal phosphate</keyword>
<name>A0ABT7NT63_9SPHI</name>
<keyword evidence="5" id="KW-1185">Reference proteome</keyword>
<reference evidence="4" key="1">
    <citation type="submission" date="2020-06" db="EMBL/GenBank/DDBJ databases">
        <authorList>
            <person name="Dong N."/>
        </authorList>
    </citation>
    <scope>NUCLEOTIDE SEQUENCE</scope>
    <source>
        <strain evidence="4">R1692</strain>
    </source>
</reference>
<dbReference type="RefSeq" id="WP_286652457.1">
    <property type="nucleotide sequence ID" value="NZ_JACAGK010000096.1"/>
</dbReference>
<dbReference type="Proteomes" id="UP001170954">
    <property type="component" value="Unassembled WGS sequence"/>
</dbReference>
<dbReference type="SUPFAM" id="SSF53686">
    <property type="entry name" value="Tryptophan synthase beta subunit-like PLP-dependent enzymes"/>
    <property type="match status" value="1"/>
</dbReference>
<protein>
    <submittedName>
        <fullName evidence="4">Cysteine synthase family protein</fullName>
    </submittedName>
</protein>
<proteinExistence type="predicted"/>
<dbReference type="Pfam" id="PF00291">
    <property type="entry name" value="PALP"/>
    <property type="match status" value="1"/>
</dbReference>
<dbReference type="Gene3D" id="3.40.50.1100">
    <property type="match status" value="2"/>
</dbReference>
<evidence type="ECO:0000259" key="3">
    <source>
        <dbReference type="Pfam" id="PF00291"/>
    </source>
</evidence>
<sequence length="325" mass="36020">MIEKKIGNTPLRRCEHLSNKFSTNIYIKDESCNPGKSSKDRAAYFMLEEAIKGNKIQPGGTIVEASSGNTGISIALMAKELGCRAKIFVSKSCSEEKRALLEAYGASIEICDNSFGLHVFNSTQYQAQAYAANHENAYFTNQYYNSANIKAHYKTTGPEIWEQTNHQVTHVIAGVGTGGTISGIGRYLKEQKKNIKILGVEPTNSVYQTFLEHGKVENTGVVHDAIEGIGRTFIPGTFDVQAVDAIYQIDAESSKRAAQDYRADTDQLIGFSSAAVLAAVEQNLSHMNFKHDDHVVLYFPDHGDRYLQKLYNNNQQETTKAFDIL</sequence>
<evidence type="ECO:0000313" key="5">
    <source>
        <dbReference type="Proteomes" id="UP001170954"/>
    </source>
</evidence>
<reference evidence="4" key="2">
    <citation type="journal article" date="2022" name="Sci. Total Environ.">
        <title>Prevalence, transmission, and molecular epidemiology of tet(X)-positive bacteria among humans, animals, and environmental niches in China: An epidemiological, and genomic-based study.</title>
        <authorList>
            <person name="Dong N."/>
            <person name="Zeng Y."/>
            <person name="Cai C."/>
            <person name="Sun C."/>
            <person name="Lu J."/>
            <person name="Liu C."/>
            <person name="Zhou H."/>
            <person name="Sun Q."/>
            <person name="Shu L."/>
            <person name="Wang H."/>
            <person name="Wang Y."/>
            <person name="Wang S."/>
            <person name="Wu C."/>
            <person name="Chan E.W."/>
            <person name="Chen G."/>
            <person name="Shen Z."/>
            <person name="Chen S."/>
            <person name="Zhang R."/>
        </authorList>
    </citation>
    <scope>NUCLEOTIDE SEQUENCE</scope>
    <source>
        <strain evidence="4">R1692</strain>
    </source>
</reference>
<organism evidence="4 5">
    <name type="scientific">Sphingobacterium hotanense</name>
    <dbReference type="NCBI Taxonomy" id="649196"/>
    <lineage>
        <taxon>Bacteria</taxon>
        <taxon>Pseudomonadati</taxon>
        <taxon>Bacteroidota</taxon>
        <taxon>Sphingobacteriia</taxon>
        <taxon>Sphingobacteriales</taxon>
        <taxon>Sphingobacteriaceae</taxon>
        <taxon>Sphingobacterium</taxon>
    </lineage>
</organism>
<feature type="domain" description="Tryptophan synthase beta chain-like PALP" evidence="3">
    <location>
        <begin position="3"/>
        <end position="301"/>
    </location>
</feature>
<dbReference type="InterPro" id="IPR050214">
    <property type="entry name" value="Cys_Synth/Cystath_Beta-Synth"/>
</dbReference>
<evidence type="ECO:0000313" key="4">
    <source>
        <dbReference type="EMBL" id="MDM1050439.1"/>
    </source>
</evidence>
<dbReference type="InterPro" id="IPR001926">
    <property type="entry name" value="TrpB-like_PALP"/>
</dbReference>
<comment type="cofactor">
    <cofactor evidence="1">
        <name>pyridoxal 5'-phosphate</name>
        <dbReference type="ChEBI" id="CHEBI:597326"/>
    </cofactor>
</comment>
<gene>
    <name evidence="4" type="ORF">HX018_19560</name>
</gene>
<dbReference type="InterPro" id="IPR036052">
    <property type="entry name" value="TrpB-like_PALP_sf"/>
</dbReference>
<dbReference type="CDD" id="cd01561">
    <property type="entry name" value="CBS_like"/>
    <property type="match status" value="1"/>
</dbReference>
<evidence type="ECO:0000256" key="2">
    <source>
        <dbReference type="ARBA" id="ARBA00022898"/>
    </source>
</evidence>
<evidence type="ECO:0000256" key="1">
    <source>
        <dbReference type="ARBA" id="ARBA00001933"/>
    </source>
</evidence>